<dbReference type="STRING" id="74649.A0A2P6QRK3"/>
<keyword evidence="1" id="KW-0479">Metal-binding</keyword>
<organism evidence="5 6">
    <name type="scientific">Rosa chinensis</name>
    <name type="common">China rose</name>
    <dbReference type="NCBI Taxonomy" id="74649"/>
    <lineage>
        <taxon>Eukaryota</taxon>
        <taxon>Viridiplantae</taxon>
        <taxon>Streptophyta</taxon>
        <taxon>Embryophyta</taxon>
        <taxon>Tracheophyta</taxon>
        <taxon>Spermatophyta</taxon>
        <taxon>Magnoliopsida</taxon>
        <taxon>eudicotyledons</taxon>
        <taxon>Gunneridae</taxon>
        <taxon>Pentapetalae</taxon>
        <taxon>rosids</taxon>
        <taxon>fabids</taxon>
        <taxon>Rosales</taxon>
        <taxon>Rosaceae</taxon>
        <taxon>Rosoideae</taxon>
        <taxon>Rosoideae incertae sedis</taxon>
        <taxon>Rosa</taxon>
    </lineage>
</organism>
<dbReference type="InterPro" id="IPR011992">
    <property type="entry name" value="EF-hand-dom_pair"/>
</dbReference>
<dbReference type="GO" id="GO:0005509">
    <property type="term" value="F:calcium ion binding"/>
    <property type="evidence" value="ECO:0007669"/>
    <property type="project" value="InterPro"/>
</dbReference>
<dbReference type="Gramene" id="PRQ36801">
    <property type="protein sequence ID" value="PRQ36801"/>
    <property type="gene ID" value="RchiOBHm_Chr4g0395571"/>
</dbReference>
<evidence type="ECO:0000256" key="2">
    <source>
        <dbReference type="ARBA" id="ARBA00022771"/>
    </source>
</evidence>
<dbReference type="InterPro" id="IPR002048">
    <property type="entry name" value="EF_hand_dom"/>
</dbReference>
<evidence type="ECO:0000313" key="5">
    <source>
        <dbReference type="EMBL" id="PRQ36801.1"/>
    </source>
</evidence>
<sequence>MQEIHNAALAYYHNLSDELKQKASEKFKEMDSNDNGTISIKEFRRSLGSSEIKRCFKLLDKTGDGKLDFNEFITLYYLVESGRGVFCDGHGCKASPFLNGLYFTCVECFHNNEAATFDLCTSCYRDGKYVHNHASFLDNYVFLRSKAACESTTPTEDDHHEVTYDQFILETENDI</sequence>
<dbReference type="InterPro" id="IPR043145">
    <property type="entry name" value="Znf_ZZ_sf"/>
</dbReference>
<proteinExistence type="predicted"/>
<dbReference type="CDD" id="cd00051">
    <property type="entry name" value="EFh"/>
    <property type="match status" value="1"/>
</dbReference>
<feature type="domain" description="EF-hand" evidence="4">
    <location>
        <begin position="47"/>
        <end position="82"/>
    </location>
</feature>
<dbReference type="Gene3D" id="3.30.60.90">
    <property type="match status" value="1"/>
</dbReference>
<dbReference type="SUPFAM" id="SSF57850">
    <property type="entry name" value="RING/U-box"/>
    <property type="match status" value="1"/>
</dbReference>
<dbReference type="Gene3D" id="1.10.238.10">
    <property type="entry name" value="EF-hand"/>
    <property type="match status" value="1"/>
</dbReference>
<gene>
    <name evidence="5" type="ORF">RchiOBHm_Chr4g0395571</name>
</gene>
<accession>A0A2P6QRK3</accession>
<dbReference type="PROSITE" id="PS50222">
    <property type="entry name" value="EF_HAND_2"/>
    <property type="match status" value="1"/>
</dbReference>
<keyword evidence="3" id="KW-0862">Zinc</keyword>
<comment type="caution">
    <text evidence="5">The sequence shown here is derived from an EMBL/GenBank/DDBJ whole genome shotgun (WGS) entry which is preliminary data.</text>
</comment>
<evidence type="ECO:0000256" key="1">
    <source>
        <dbReference type="ARBA" id="ARBA00022723"/>
    </source>
</evidence>
<keyword evidence="2" id="KW-0863">Zinc-finger</keyword>
<dbReference type="Pfam" id="PF13499">
    <property type="entry name" value="EF-hand_7"/>
    <property type="match status" value="1"/>
</dbReference>
<dbReference type="SMART" id="SM00054">
    <property type="entry name" value="EFh"/>
    <property type="match status" value="2"/>
</dbReference>
<dbReference type="SUPFAM" id="SSF47473">
    <property type="entry name" value="EF-hand"/>
    <property type="match status" value="1"/>
</dbReference>
<name>A0A2P6QRK3_ROSCH</name>
<dbReference type="AlphaFoldDB" id="A0A2P6QRK3"/>
<dbReference type="Proteomes" id="UP000238479">
    <property type="component" value="Chromosome 4"/>
</dbReference>
<dbReference type="OMA" id="GHGCKAS"/>
<keyword evidence="6" id="KW-1185">Reference proteome</keyword>
<dbReference type="GO" id="GO:0008270">
    <property type="term" value="F:zinc ion binding"/>
    <property type="evidence" value="ECO:0007669"/>
    <property type="project" value="UniProtKB-KW"/>
</dbReference>
<protein>
    <submittedName>
        <fullName evidence="5">Putative EF-hand domain pair protein</fullName>
    </submittedName>
</protein>
<dbReference type="EMBL" id="PDCK01000042">
    <property type="protein sequence ID" value="PRQ36801.1"/>
    <property type="molecule type" value="Genomic_DNA"/>
</dbReference>
<evidence type="ECO:0000259" key="4">
    <source>
        <dbReference type="PROSITE" id="PS50222"/>
    </source>
</evidence>
<reference evidence="5 6" key="1">
    <citation type="journal article" date="2018" name="Nat. Genet.">
        <title>The Rosa genome provides new insights in the design of modern roses.</title>
        <authorList>
            <person name="Bendahmane M."/>
        </authorList>
    </citation>
    <scope>NUCLEOTIDE SEQUENCE [LARGE SCALE GENOMIC DNA]</scope>
    <source>
        <strain evidence="6">cv. Old Blush</strain>
    </source>
</reference>
<evidence type="ECO:0000313" key="6">
    <source>
        <dbReference type="Proteomes" id="UP000238479"/>
    </source>
</evidence>
<evidence type="ECO:0000256" key="3">
    <source>
        <dbReference type="ARBA" id="ARBA00022833"/>
    </source>
</evidence>